<name>A0A2A9NG30_9AGAR</name>
<proteinExistence type="predicted"/>
<accession>A0A2A9NG30</accession>
<dbReference type="OrthoDB" id="2687798at2759"/>
<feature type="compositionally biased region" description="Polar residues" evidence="1">
    <location>
        <begin position="94"/>
        <end position="107"/>
    </location>
</feature>
<dbReference type="Proteomes" id="UP000242287">
    <property type="component" value="Unassembled WGS sequence"/>
</dbReference>
<feature type="region of interest" description="Disordered" evidence="1">
    <location>
        <begin position="26"/>
        <end position="78"/>
    </location>
</feature>
<dbReference type="AlphaFoldDB" id="A0A2A9NG30"/>
<dbReference type="EMBL" id="KZ302170">
    <property type="protein sequence ID" value="PFH46660.1"/>
    <property type="molecule type" value="Genomic_DNA"/>
</dbReference>
<reference evidence="2 3" key="1">
    <citation type="submission" date="2014-02" db="EMBL/GenBank/DDBJ databases">
        <title>Transposable element dynamics among asymbiotic and ectomycorrhizal Amanita fungi.</title>
        <authorList>
            <consortium name="DOE Joint Genome Institute"/>
            <person name="Hess J."/>
            <person name="Skrede I."/>
            <person name="Wolfe B."/>
            <person name="LaButti K."/>
            <person name="Ohm R.A."/>
            <person name="Grigoriev I.V."/>
            <person name="Pringle A."/>
        </authorList>
    </citation>
    <scope>NUCLEOTIDE SEQUENCE [LARGE SCALE GENOMIC DNA]</scope>
    <source>
        <strain evidence="2 3">SKay4041</strain>
    </source>
</reference>
<evidence type="ECO:0000313" key="2">
    <source>
        <dbReference type="EMBL" id="PFH46660.1"/>
    </source>
</evidence>
<feature type="compositionally biased region" description="Basic and acidic residues" evidence="1">
    <location>
        <begin position="38"/>
        <end position="60"/>
    </location>
</feature>
<protein>
    <submittedName>
        <fullName evidence="2">Uncharacterized protein</fullName>
    </submittedName>
</protein>
<sequence length="141" mass="15689">MYLRTRYLRPAALACRPPILTHQLHTSSIRRYPTSQKHSTDAYNKDDTDTSPPDDTHLFHVDPAADIQTPTTPLSGEWSRAGVKTVEYEHVDKQNQPYALPGQNQRYGNVEAWAKDKGQETSHPGEGPEGKAAGGRKPQGK</sequence>
<evidence type="ECO:0000313" key="3">
    <source>
        <dbReference type="Proteomes" id="UP000242287"/>
    </source>
</evidence>
<organism evidence="2 3">
    <name type="scientific">Amanita thiersii Skay4041</name>
    <dbReference type="NCBI Taxonomy" id="703135"/>
    <lineage>
        <taxon>Eukaryota</taxon>
        <taxon>Fungi</taxon>
        <taxon>Dikarya</taxon>
        <taxon>Basidiomycota</taxon>
        <taxon>Agaricomycotina</taxon>
        <taxon>Agaricomycetes</taxon>
        <taxon>Agaricomycetidae</taxon>
        <taxon>Agaricales</taxon>
        <taxon>Pluteineae</taxon>
        <taxon>Amanitaceae</taxon>
        <taxon>Amanita</taxon>
    </lineage>
</organism>
<keyword evidence="3" id="KW-1185">Reference proteome</keyword>
<feature type="region of interest" description="Disordered" evidence="1">
    <location>
        <begin position="92"/>
        <end position="141"/>
    </location>
</feature>
<gene>
    <name evidence="2" type="ORF">AMATHDRAFT_7548</name>
</gene>
<evidence type="ECO:0000256" key="1">
    <source>
        <dbReference type="SAM" id="MobiDB-lite"/>
    </source>
</evidence>
<feature type="compositionally biased region" description="Polar residues" evidence="1">
    <location>
        <begin position="26"/>
        <end position="37"/>
    </location>
</feature>